<evidence type="ECO:0000313" key="17">
    <source>
        <dbReference type="EMBL" id="UNV87393.1"/>
    </source>
</evidence>
<evidence type="ECO:0000256" key="3">
    <source>
        <dbReference type="ARBA" id="ARBA00011160"/>
    </source>
</evidence>
<keyword evidence="7 12" id="KW-0132">Cell division</keyword>
<evidence type="ECO:0000256" key="11">
    <source>
        <dbReference type="ARBA" id="ARBA00023306"/>
    </source>
</evidence>
<keyword evidence="19" id="KW-1185">Reference proteome</keyword>
<feature type="transmembrane region" description="Helical" evidence="13">
    <location>
        <begin position="228"/>
        <end position="248"/>
    </location>
</feature>
<comment type="similarity">
    <text evidence="2 12">Belongs to the ABC-4 integral membrane protein family. FtsX subfamily.</text>
</comment>
<feature type="domain" description="FtsX extracellular" evidence="15">
    <location>
        <begin position="64"/>
        <end position="155"/>
    </location>
</feature>
<evidence type="ECO:0000256" key="8">
    <source>
        <dbReference type="ARBA" id="ARBA00022692"/>
    </source>
</evidence>
<dbReference type="EMBL" id="CP094242">
    <property type="protein sequence ID" value="UNV87393.1"/>
    <property type="molecule type" value="Genomic_DNA"/>
</dbReference>
<evidence type="ECO:0000313" key="19">
    <source>
        <dbReference type="Proteomes" id="UP000829504"/>
    </source>
</evidence>
<dbReference type="GO" id="GO:0032153">
    <property type="term" value="C:cell division site"/>
    <property type="evidence" value="ECO:0007669"/>
    <property type="project" value="TreeGrafter"/>
</dbReference>
<dbReference type="Proteomes" id="UP000829504">
    <property type="component" value="Chromosome"/>
</dbReference>
<evidence type="ECO:0000256" key="12">
    <source>
        <dbReference type="PIRNR" id="PIRNR003097"/>
    </source>
</evidence>
<evidence type="ECO:0000313" key="16">
    <source>
        <dbReference type="EMBL" id="KIC08681.1"/>
    </source>
</evidence>
<dbReference type="AlphaFoldDB" id="A0A0C1GTJ9"/>
<dbReference type="GO" id="GO:0051301">
    <property type="term" value="P:cell division"/>
    <property type="evidence" value="ECO:0007669"/>
    <property type="project" value="UniProtKB-KW"/>
</dbReference>
<dbReference type="Gene3D" id="3.30.70.3040">
    <property type="match status" value="1"/>
</dbReference>
<proteinExistence type="inferred from homology"/>
<evidence type="ECO:0000259" key="14">
    <source>
        <dbReference type="Pfam" id="PF02687"/>
    </source>
</evidence>
<dbReference type="InterPro" id="IPR004513">
    <property type="entry name" value="FtsX"/>
</dbReference>
<dbReference type="InterPro" id="IPR040690">
    <property type="entry name" value="FtsX_ECD"/>
</dbReference>
<feature type="domain" description="ABC3 transporter permease C-terminal" evidence="14">
    <location>
        <begin position="181"/>
        <end position="294"/>
    </location>
</feature>
<evidence type="ECO:0000313" key="18">
    <source>
        <dbReference type="Proteomes" id="UP000031390"/>
    </source>
</evidence>
<protein>
    <recommendedName>
        <fullName evidence="4 12">Cell division protein FtsX</fullName>
    </recommendedName>
</protein>
<comment type="subcellular location">
    <subcellularLocation>
        <location evidence="1">Cell inner membrane</location>
        <topology evidence="1">Multi-pass membrane protein</topology>
    </subcellularLocation>
</comment>
<dbReference type="Pfam" id="PF18075">
    <property type="entry name" value="FtsX_ECD"/>
    <property type="match status" value="1"/>
</dbReference>
<dbReference type="EMBL" id="JUFZ01000042">
    <property type="protein sequence ID" value="KIC08681.1"/>
    <property type="molecule type" value="Genomic_DNA"/>
</dbReference>
<keyword evidence="9 13" id="KW-1133">Transmembrane helix</keyword>
<dbReference type="GO" id="GO:0005886">
    <property type="term" value="C:plasma membrane"/>
    <property type="evidence" value="ECO:0007669"/>
    <property type="project" value="UniProtKB-SubCell"/>
</dbReference>
<dbReference type="Pfam" id="PF02687">
    <property type="entry name" value="FtsX"/>
    <property type="match status" value="1"/>
</dbReference>
<accession>A0A0C1GTJ9</accession>
<dbReference type="Proteomes" id="UP000031390">
    <property type="component" value="Unassembled WGS sequence"/>
</dbReference>
<feature type="transmembrane region" description="Helical" evidence="13">
    <location>
        <begin position="29"/>
        <end position="49"/>
    </location>
</feature>
<evidence type="ECO:0000256" key="6">
    <source>
        <dbReference type="ARBA" id="ARBA00022519"/>
    </source>
</evidence>
<dbReference type="PIRSF" id="PIRSF003097">
    <property type="entry name" value="FtsX"/>
    <property type="match status" value="1"/>
</dbReference>
<dbReference type="RefSeq" id="WP_039406997.1">
    <property type="nucleotide sequence ID" value="NZ_CP094242.1"/>
</dbReference>
<reference evidence="16 18" key="1">
    <citation type="submission" date="2014-12" db="EMBL/GenBank/DDBJ databases">
        <title>Genome sequence of Morococcus cerebrosus.</title>
        <authorList>
            <person name="Shin S.-K."/>
            <person name="Yi H."/>
        </authorList>
    </citation>
    <scope>NUCLEOTIDE SEQUENCE [LARGE SCALE GENOMIC DNA]</scope>
    <source>
        <strain evidence="16 18">CIP 81.93</strain>
    </source>
</reference>
<dbReference type="PANTHER" id="PTHR47755">
    <property type="entry name" value="CELL DIVISION PROTEIN FTSX"/>
    <property type="match status" value="1"/>
</dbReference>
<sequence length="305" mass="34347">MSIIHYVSLHVESARTALKQLLRQPVGTLLTLLMLAVAMTLPLFMYLGIQSGQSVLGKLNESPQITLYMETDASKADSDTVRNLLERDARLNKIRFISKQEGLEELQSNLDQNLVSMLDGNPLPDAFIVTPDPATPPAQMQAIYQDMIKLPMVESATMDTEWVQTLYQINEFIRKILWFLSLTLGMAFVLVAHNTIRLQILSRKEEIEITKLLGAPASFIRRPFLYQAMWQSIFSAAVSLGLCGWLLSAVRPLVDAIFKPYGLNIGWRFFYFSEVSLVFGFVIALGVFGAWLATTQHLLGFRAKK</sequence>
<comment type="subunit">
    <text evidence="3">Forms a membrane-associated complex with FtsE.</text>
</comment>
<keyword evidence="11 12" id="KW-0131">Cell cycle</keyword>
<evidence type="ECO:0000256" key="5">
    <source>
        <dbReference type="ARBA" id="ARBA00022475"/>
    </source>
</evidence>
<reference evidence="17 19" key="2">
    <citation type="submission" date="2022-03" db="EMBL/GenBank/DDBJ databases">
        <title>Genome sequencing of Morococcus cerebrosus.</title>
        <authorList>
            <person name="Baek M.-G."/>
            <person name="Yi H."/>
        </authorList>
    </citation>
    <scope>NUCLEOTIDE SEQUENCE [LARGE SCALE GENOMIC DNA]</scope>
    <source>
        <strain evidence="17 19">CIP 81.93</strain>
    </source>
</reference>
<keyword evidence="8 13" id="KW-0812">Transmembrane</keyword>
<evidence type="ECO:0000256" key="2">
    <source>
        <dbReference type="ARBA" id="ARBA00007379"/>
    </source>
</evidence>
<dbReference type="PANTHER" id="PTHR47755:SF1">
    <property type="entry name" value="CELL DIVISION PROTEIN FTSX"/>
    <property type="match status" value="1"/>
</dbReference>
<evidence type="ECO:0000256" key="7">
    <source>
        <dbReference type="ARBA" id="ARBA00022618"/>
    </source>
</evidence>
<dbReference type="InterPro" id="IPR047590">
    <property type="entry name" value="FtsX_proteobact-type"/>
</dbReference>
<dbReference type="NCBIfam" id="TIGR00439">
    <property type="entry name" value="FtsX_Gneg"/>
    <property type="match status" value="1"/>
</dbReference>
<keyword evidence="5 12" id="KW-1003">Cell membrane</keyword>
<feature type="transmembrane region" description="Helical" evidence="13">
    <location>
        <begin position="269"/>
        <end position="293"/>
    </location>
</feature>
<name>A0A0C1GTJ9_9NEIS</name>
<evidence type="ECO:0000256" key="4">
    <source>
        <dbReference type="ARBA" id="ARBA00021907"/>
    </source>
</evidence>
<evidence type="ECO:0000256" key="1">
    <source>
        <dbReference type="ARBA" id="ARBA00004429"/>
    </source>
</evidence>
<feature type="transmembrane region" description="Helical" evidence="13">
    <location>
        <begin position="176"/>
        <end position="196"/>
    </location>
</feature>
<comment type="function">
    <text evidence="12">Part of the ABC transporter FtsEX involved in cellular division.</text>
</comment>
<evidence type="ECO:0000256" key="9">
    <source>
        <dbReference type="ARBA" id="ARBA00022989"/>
    </source>
</evidence>
<dbReference type="PATRIC" id="fig|1056807.3.peg.1079"/>
<dbReference type="InterPro" id="IPR003838">
    <property type="entry name" value="ABC3_permease_C"/>
</dbReference>
<gene>
    <name evidence="17" type="primary">ftsX</name>
    <name evidence="16" type="ORF">MCC93_11170</name>
    <name evidence="17" type="ORF">MON37_00025</name>
</gene>
<organism evidence="16 18">
    <name type="scientific">Morococcus cerebrosus</name>
    <dbReference type="NCBI Taxonomy" id="1056807"/>
    <lineage>
        <taxon>Bacteria</taxon>
        <taxon>Pseudomonadati</taxon>
        <taxon>Pseudomonadota</taxon>
        <taxon>Betaproteobacteria</taxon>
        <taxon>Neisseriales</taxon>
        <taxon>Neisseriaceae</taxon>
        <taxon>Morococcus</taxon>
    </lineage>
</organism>
<keyword evidence="6 12" id="KW-0997">Cell inner membrane</keyword>
<evidence type="ECO:0000259" key="15">
    <source>
        <dbReference type="Pfam" id="PF18075"/>
    </source>
</evidence>
<evidence type="ECO:0000256" key="10">
    <source>
        <dbReference type="ARBA" id="ARBA00023136"/>
    </source>
</evidence>
<evidence type="ECO:0000256" key="13">
    <source>
        <dbReference type="SAM" id="Phobius"/>
    </source>
</evidence>
<keyword evidence="10 12" id="KW-0472">Membrane</keyword>